<evidence type="ECO:0000256" key="10">
    <source>
        <dbReference type="RuleBase" id="RU000590"/>
    </source>
</evidence>
<feature type="domain" description="Aminopeptidase P N-terminal" evidence="11">
    <location>
        <begin position="6"/>
        <end position="142"/>
    </location>
</feature>
<dbReference type="EMBL" id="AQHR01000088">
    <property type="protein sequence ID" value="EON76301.1"/>
    <property type="molecule type" value="Genomic_DNA"/>
</dbReference>
<dbReference type="AlphaFoldDB" id="R7ZQ94"/>
<dbReference type="InterPro" id="IPR000994">
    <property type="entry name" value="Pept_M24"/>
</dbReference>
<dbReference type="Gene3D" id="3.40.350.10">
    <property type="entry name" value="Creatinase/prolidase N-terminal domain"/>
    <property type="match status" value="1"/>
</dbReference>
<dbReference type="EC" id="3.4.11.9" evidence="4"/>
<dbReference type="InterPro" id="IPR007865">
    <property type="entry name" value="Aminopep_P_N"/>
</dbReference>
<dbReference type="GO" id="GO:0030145">
    <property type="term" value="F:manganese ion binding"/>
    <property type="evidence" value="ECO:0007669"/>
    <property type="project" value="InterPro"/>
</dbReference>
<organism evidence="12 13">
    <name type="scientific">Lunatimonas lonarensis</name>
    <dbReference type="NCBI Taxonomy" id="1232681"/>
    <lineage>
        <taxon>Bacteria</taxon>
        <taxon>Pseudomonadati</taxon>
        <taxon>Bacteroidota</taxon>
        <taxon>Cytophagia</taxon>
        <taxon>Cytophagales</taxon>
        <taxon>Cyclobacteriaceae</taxon>
    </lineage>
</organism>
<evidence type="ECO:0000256" key="5">
    <source>
        <dbReference type="ARBA" id="ARBA00022670"/>
    </source>
</evidence>
<dbReference type="InterPro" id="IPR036005">
    <property type="entry name" value="Creatinase/aminopeptidase-like"/>
</dbReference>
<keyword evidence="5" id="KW-0645">Protease</keyword>
<dbReference type="InterPro" id="IPR001131">
    <property type="entry name" value="Peptidase_M24B_aminopep-P_CS"/>
</dbReference>
<evidence type="ECO:0000256" key="6">
    <source>
        <dbReference type="ARBA" id="ARBA00022723"/>
    </source>
</evidence>
<comment type="cofactor">
    <cofactor evidence="2">
        <name>Mn(2+)</name>
        <dbReference type="ChEBI" id="CHEBI:29035"/>
    </cofactor>
</comment>
<dbReference type="RefSeq" id="WP_010855562.1">
    <property type="nucleotide sequence ID" value="NZ_AQHR01000088.1"/>
</dbReference>
<evidence type="ECO:0000256" key="8">
    <source>
        <dbReference type="ARBA" id="ARBA00023049"/>
    </source>
</evidence>
<dbReference type="Pfam" id="PF05195">
    <property type="entry name" value="AMP_N"/>
    <property type="match status" value="1"/>
</dbReference>
<dbReference type="PROSITE" id="PS00491">
    <property type="entry name" value="PROLINE_PEPTIDASE"/>
    <property type="match status" value="1"/>
</dbReference>
<name>R7ZQ94_9BACT</name>
<keyword evidence="6 10" id="KW-0479">Metal-binding</keyword>
<dbReference type="InterPro" id="IPR029149">
    <property type="entry name" value="Creatin/AminoP/Spt16_N"/>
</dbReference>
<evidence type="ECO:0000256" key="1">
    <source>
        <dbReference type="ARBA" id="ARBA00001424"/>
    </source>
</evidence>
<comment type="catalytic activity">
    <reaction evidence="1">
        <text>Release of any N-terminal amino acid, including proline, that is linked to proline, even from a dipeptide or tripeptide.</text>
        <dbReference type="EC" id="3.4.11.9"/>
    </reaction>
</comment>
<comment type="caution">
    <text evidence="12">The sequence shown here is derived from an EMBL/GenBank/DDBJ whole genome shotgun (WGS) entry which is preliminary data.</text>
</comment>
<dbReference type="PANTHER" id="PTHR43226">
    <property type="entry name" value="XAA-PRO AMINOPEPTIDASE 3"/>
    <property type="match status" value="1"/>
</dbReference>
<keyword evidence="12" id="KW-0031">Aminopeptidase</keyword>
<dbReference type="CDD" id="cd01087">
    <property type="entry name" value="Prolidase"/>
    <property type="match status" value="1"/>
</dbReference>
<dbReference type="GO" id="GO:0070006">
    <property type="term" value="F:metalloaminopeptidase activity"/>
    <property type="evidence" value="ECO:0007669"/>
    <property type="project" value="InterPro"/>
</dbReference>
<evidence type="ECO:0000313" key="13">
    <source>
        <dbReference type="Proteomes" id="UP000013909"/>
    </source>
</evidence>
<evidence type="ECO:0000256" key="7">
    <source>
        <dbReference type="ARBA" id="ARBA00022801"/>
    </source>
</evidence>
<keyword evidence="9" id="KW-0464">Manganese</keyword>
<dbReference type="OrthoDB" id="9806388at2"/>
<evidence type="ECO:0000256" key="2">
    <source>
        <dbReference type="ARBA" id="ARBA00001936"/>
    </source>
</evidence>
<keyword evidence="8" id="KW-0482">Metalloprotease</keyword>
<dbReference type="InterPro" id="IPR052433">
    <property type="entry name" value="X-Pro_dipept-like"/>
</dbReference>
<gene>
    <name evidence="12" type="ORF">ADIS_3429</name>
</gene>
<comment type="similarity">
    <text evidence="3 10">Belongs to the peptidase M24B family.</text>
</comment>
<sequence>MRYQPLDKDLYIRNRKKLVGKLPQNALAIFHANDVLPTNADGTMRFRQNNDLFYLTGIDQEETILVLCPNCPKEEMREILFIRKTDEHIAVWEGHKLTKEEASASSGVSRIEWLDAFEGIWTMLMALSDEVFLNTNEHLRATVHVETRDARFIKQCRERYPLHTYRRVAPLMHRLRAVKESEEVAQMQHACDITEAGFRRILQVLKPGVKEYELEAEFLHEFVRRGSKGFAYEPIIASGKNACVLHYTDNDQVCQEGDLVLFDVGAEYGNYNADMTRTLPVGGRFSKRQRQVYEAVLRVHRKACNMLCPGITIQDYHREIGAVMQYELMGLGLISEEDVAKQDPQWPAYKKYFMHGTSHHLGLDVHDVGTIYDPIEEGMVFTVEPGIYIPEEGIGIRLENNLLIQQGGNLDLMQHIPIEAEEIEELMNQGRVF</sequence>
<dbReference type="Proteomes" id="UP000013909">
    <property type="component" value="Unassembled WGS sequence"/>
</dbReference>
<evidence type="ECO:0000256" key="9">
    <source>
        <dbReference type="ARBA" id="ARBA00023211"/>
    </source>
</evidence>
<dbReference type="SUPFAM" id="SSF55920">
    <property type="entry name" value="Creatinase/aminopeptidase"/>
    <property type="match status" value="1"/>
</dbReference>
<dbReference type="PANTHER" id="PTHR43226:SF4">
    <property type="entry name" value="XAA-PRO AMINOPEPTIDASE 3"/>
    <property type="match status" value="1"/>
</dbReference>
<dbReference type="PATRIC" id="fig|1288963.3.peg.3422"/>
<dbReference type="Pfam" id="PF00557">
    <property type="entry name" value="Peptidase_M24"/>
    <property type="match status" value="1"/>
</dbReference>
<dbReference type="GO" id="GO:0006508">
    <property type="term" value="P:proteolysis"/>
    <property type="evidence" value="ECO:0007669"/>
    <property type="project" value="UniProtKB-KW"/>
</dbReference>
<dbReference type="SMART" id="SM01011">
    <property type="entry name" value="AMP_N"/>
    <property type="match status" value="1"/>
</dbReference>
<protein>
    <recommendedName>
        <fullName evidence="4">Xaa-Pro aminopeptidase</fullName>
        <ecNumber evidence="4">3.4.11.9</ecNumber>
    </recommendedName>
</protein>
<evidence type="ECO:0000259" key="11">
    <source>
        <dbReference type="SMART" id="SM01011"/>
    </source>
</evidence>
<dbReference type="Gene3D" id="3.90.230.10">
    <property type="entry name" value="Creatinase/methionine aminopeptidase superfamily"/>
    <property type="match status" value="1"/>
</dbReference>
<reference evidence="12 13" key="1">
    <citation type="submission" date="2013-02" db="EMBL/GenBank/DDBJ databases">
        <title>A novel strain isolated from Lonar lake, Maharashtra, India.</title>
        <authorList>
            <person name="Singh A."/>
        </authorList>
    </citation>
    <scope>NUCLEOTIDE SEQUENCE [LARGE SCALE GENOMIC DNA]</scope>
    <source>
        <strain evidence="12 13">AK24</strain>
    </source>
</reference>
<keyword evidence="7 12" id="KW-0378">Hydrolase</keyword>
<keyword evidence="13" id="KW-1185">Reference proteome</keyword>
<evidence type="ECO:0000313" key="12">
    <source>
        <dbReference type="EMBL" id="EON76301.1"/>
    </source>
</evidence>
<accession>R7ZQ94</accession>
<proteinExistence type="inferred from homology"/>
<dbReference type="SUPFAM" id="SSF53092">
    <property type="entry name" value="Creatinase/prolidase N-terminal domain"/>
    <property type="match status" value="1"/>
</dbReference>
<evidence type="ECO:0000256" key="3">
    <source>
        <dbReference type="ARBA" id="ARBA00008766"/>
    </source>
</evidence>
<evidence type="ECO:0000256" key="4">
    <source>
        <dbReference type="ARBA" id="ARBA00012574"/>
    </source>
</evidence>